<reference evidence="2" key="2">
    <citation type="submission" date="2023-01" db="EMBL/GenBank/DDBJ databases">
        <title>Draft genome sequence of Litoribrevibacter albus strain NBRC 110071.</title>
        <authorList>
            <person name="Sun Q."/>
            <person name="Mori K."/>
        </authorList>
    </citation>
    <scope>NUCLEOTIDE SEQUENCE</scope>
    <source>
        <strain evidence="2">NBRC 110071</strain>
    </source>
</reference>
<keyword evidence="3" id="KW-1185">Reference proteome</keyword>
<organism evidence="2 3">
    <name type="scientific">Litoribrevibacter albus</name>
    <dbReference type="NCBI Taxonomy" id="1473156"/>
    <lineage>
        <taxon>Bacteria</taxon>
        <taxon>Pseudomonadati</taxon>
        <taxon>Pseudomonadota</taxon>
        <taxon>Gammaproteobacteria</taxon>
        <taxon>Oceanospirillales</taxon>
        <taxon>Oceanospirillaceae</taxon>
        <taxon>Litoribrevibacter</taxon>
    </lineage>
</organism>
<accession>A0AA37S7G9</accession>
<proteinExistence type="predicted"/>
<dbReference type="RefSeq" id="WP_284377474.1">
    <property type="nucleotide sequence ID" value="NZ_BSNM01000002.1"/>
</dbReference>
<reference evidence="2" key="1">
    <citation type="journal article" date="2014" name="Int. J. Syst. Evol. Microbiol.">
        <title>Complete genome sequence of Corynebacterium casei LMG S-19264T (=DSM 44701T), isolated from a smear-ripened cheese.</title>
        <authorList>
            <consortium name="US DOE Joint Genome Institute (JGI-PGF)"/>
            <person name="Walter F."/>
            <person name="Albersmeier A."/>
            <person name="Kalinowski J."/>
            <person name="Ruckert C."/>
        </authorList>
    </citation>
    <scope>NUCLEOTIDE SEQUENCE</scope>
    <source>
        <strain evidence="2">NBRC 110071</strain>
    </source>
</reference>
<dbReference type="SMART" id="SM00901">
    <property type="entry name" value="FRG"/>
    <property type="match status" value="1"/>
</dbReference>
<evidence type="ECO:0000313" key="2">
    <source>
        <dbReference type="EMBL" id="GLQ29618.1"/>
    </source>
</evidence>
<gene>
    <name evidence="2" type="ORF">GCM10007876_00960</name>
</gene>
<evidence type="ECO:0000313" key="3">
    <source>
        <dbReference type="Proteomes" id="UP001161389"/>
    </source>
</evidence>
<dbReference type="EMBL" id="BSNM01000002">
    <property type="protein sequence ID" value="GLQ29618.1"/>
    <property type="molecule type" value="Genomic_DNA"/>
</dbReference>
<dbReference type="AlphaFoldDB" id="A0AA37S7G9"/>
<dbReference type="InterPro" id="IPR014966">
    <property type="entry name" value="FRG-dom"/>
</dbReference>
<protein>
    <recommendedName>
        <fullName evidence="1">FRG domain-containing protein</fullName>
    </recommendedName>
</protein>
<dbReference type="Pfam" id="PF08867">
    <property type="entry name" value="FRG"/>
    <property type="match status" value="1"/>
</dbReference>
<dbReference type="Proteomes" id="UP001161389">
    <property type="component" value="Unassembled WGS sequence"/>
</dbReference>
<feature type="domain" description="FRG" evidence="1">
    <location>
        <begin position="81"/>
        <end position="183"/>
    </location>
</feature>
<sequence length="323" mass="36998">MVGWVDFRKSYLLRELYERVYESIDSRGALWINGLLKNVHAAAKLVVGLALRHRMNQEVIMEKTLDDFWNSYLSFAFNNESSPEYLFRGISNKNHNLVPSIGRGAEENTGGDIETVESDLISEFKRLSVPILRADETPKSEFEWLFLAQHYGLPTRLLDWSSNPLVALYFATEKDDDIDGGVYVIKQVVTDQYEIFDYKTADYTASHKKQPSSLFAIQPNQGKFIFVRPKYSDQRYLNQRSVFSCPSNPFNSINPKDLELLTFKASWKPEIRRRLKIMGISTSFIYPGLAGIASEVKSFVHDPITSGRLKVLTCRAALELPKF</sequence>
<comment type="caution">
    <text evidence="2">The sequence shown here is derived from an EMBL/GenBank/DDBJ whole genome shotgun (WGS) entry which is preliminary data.</text>
</comment>
<name>A0AA37S7G9_9GAMM</name>
<evidence type="ECO:0000259" key="1">
    <source>
        <dbReference type="SMART" id="SM00901"/>
    </source>
</evidence>